<evidence type="ECO:0000313" key="1">
    <source>
        <dbReference type="EMBL" id="CAG8810204.1"/>
    </source>
</evidence>
<evidence type="ECO:0000313" key="2">
    <source>
        <dbReference type="Proteomes" id="UP000789396"/>
    </source>
</evidence>
<organism evidence="1 2">
    <name type="scientific">Racocetra fulgida</name>
    <dbReference type="NCBI Taxonomy" id="60492"/>
    <lineage>
        <taxon>Eukaryota</taxon>
        <taxon>Fungi</taxon>
        <taxon>Fungi incertae sedis</taxon>
        <taxon>Mucoromycota</taxon>
        <taxon>Glomeromycotina</taxon>
        <taxon>Glomeromycetes</taxon>
        <taxon>Diversisporales</taxon>
        <taxon>Gigasporaceae</taxon>
        <taxon>Racocetra</taxon>
    </lineage>
</organism>
<reference evidence="1" key="1">
    <citation type="submission" date="2021-06" db="EMBL/GenBank/DDBJ databases">
        <authorList>
            <person name="Kallberg Y."/>
            <person name="Tangrot J."/>
            <person name="Rosling A."/>
        </authorList>
    </citation>
    <scope>NUCLEOTIDE SEQUENCE</scope>
    <source>
        <strain evidence="1">IN212</strain>
    </source>
</reference>
<sequence length="43" mass="4903">MHYPPILPALQIPDIPLNNKIDLSFYKDTSSFKGFGNENHESI</sequence>
<name>A0A9N9K6U6_9GLOM</name>
<dbReference type="Proteomes" id="UP000789396">
    <property type="component" value="Unassembled WGS sequence"/>
</dbReference>
<protein>
    <submittedName>
        <fullName evidence="1">2959_t:CDS:1</fullName>
    </submittedName>
</protein>
<proteinExistence type="predicted"/>
<feature type="non-terminal residue" evidence="1">
    <location>
        <position position="43"/>
    </location>
</feature>
<dbReference type="EMBL" id="CAJVPZ010083776">
    <property type="protein sequence ID" value="CAG8810204.1"/>
    <property type="molecule type" value="Genomic_DNA"/>
</dbReference>
<dbReference type="OrthoDB" id="2274644at2759"/>
<keyword evidence="2" id="KW-1185">Reference proteome</keyword>
<accession>A0A9N9K6U6</accession>
<gene>
    <name evidence="1" type="ORF">RFULGI_LOCUS18667</name>
</gene>
<dbReference type="AlphaFoldDB" id="A0A9N9K6U6"/>
<comment type="caution">
    <text evidence="1">The sequence shown here is derived from an EMBL/GenBank/DDBJ whole genome shotgun (WGS) entry which is preliminary data.</text>
</comment>